<dbReference type="Gene3D" id="1.25.40.10">
    <property type="entry name" value="Tetratricopeptide repeat domain"/>
    <property type="match status" value="1"/>
</dbReference>
<evidence type="ECO:0000313" key="5">
    <source>
        <dbReference type="Proteomes" id="UP000266188"/>
    </source>
</evidence>
<gene>
    <name evidence="4" type="ORF">PHISCL_01843</name>
</gene>
<dbReference type="NCBIfam" id="TIGR00756">
    <property type="entry name" value="PPR"/>
    <property type="match status" value="1"/>
</dbReference>
<feature type="repeat" description="PPR" evidence="2">
    <location>
        <begin position="180"/>
        <end position="214"/>
    </location>
</feature>
<keyword evidence="5" id="KW-1185">Reference proteome</keyword>
<proteinExistence type="predicted"/>
<sequence length="762" mass="85508">MAMRHAWVRTLRVTSRRGAISPLHPCPGRIAPSRVGRWSISIPTKIPTTRYSSTSEKKAEASTAENTPDIIEDPASSLEHASARSDEVETPEHGIKRKHKVYANPLLMIAMAGSSKRAREEVPELVRPSLSEKMILKELDWLKDPKDLANRVARLLKGDVGDVASAAELVRRAQKSGFHCIVSWNHILHHMMEKKQPLAAFKLYNDMKKRGRKPNAATYTIMLKGLANAPPHSGLNPVKTALSIYYSISGRNDKVFNIYHTNAMLHVCSVHGDMQAMWKVAGDMPEEGENSPHATAYTVILNSIRRNCARDVAEMAADDAQRISERRYKALIEGKRVWADIVYRWKRGQLEFDGGLVDAMAYLLLEGATDMDCYDVLALISQTTGVPIFAQKPSVRKRAKPIPAEKERNNTQAREDVDDVPFVDGNGKILDDPDGESEQPQETEEVEEEEEEENFDDIFDPVSTTEGGKRKGPPLVKFGNKELSTVMEACMTMEQGVRPAKMYWHFLTQEDSGYKFELDDAACHQYLRVLRIGRSSRSALELVRDQMIPKSLARKKTFHIAISCARRDRKNINVFMIANELLDLMNDYLLLPNLSALEGYLLLIQGLAANPQFLISLNGLNLAKNEQSKNLSVVGQKLQLKLKKEAVRKLRPHVAKLNEAMENGLVSTPQPKGRLALLFRDHGMIGGPVMQVFGRTRLMVDQILNAESLPLSKAERAEFQKDSDALKKYSDANVFQKYHSAKIVPTDDQILEFRNRKGSLGG</sequence>
<dbReference type="Pfam" id="PF13041">
    <property type="entry name" value="PPR_2"/>
    <property type="match status" value="1"/>
</dbReference>
<evidence type="ECO:0000313" key="4">
    <source>
        <dbReference type="EMBL" id="RJE25797.1"/>
    </source>
</evidence>
<keyword evidence="1" id="KW-0677">Repeat</keyword>
<evidence type="ECO:0000256" key="2">
    <source>
        <dbReference type="PROSITE-ProRule" id="PRU00708"/>
    </source>
</evidence>
<protein>
    <submittedName>
        <fullName evidence="4">Pentatricopeptide repeat protein</fullName>
    </submittedName>
</protein>
<dbReference type="STRING" id="2070753.A0A3A2ZWN1"/>
<dbReference type="InterPro" id="IPR051222">
    <property type="entry name" value="PPR/CCM1_RNA-binding"/>
</dbReference>
<name>A0A3A2ZWN1_9EURO</name>
<evidence type="ECO:0000256" key="1">
    <source>
        <dbReference type="ARBA" id="ARBA00022737"/>
    </source>
</evidence>
<dbReference type="PROSITE" id="PS51375">
    <property type="entry name" value="PPR"/>
    <property type="match status" value="1"/>
</dbReference>
<dbReference type="AlphaFoldDB" id="A0A3A2ZWN1"/>
<dbReference type="PANTHER" id="PTHR47942:SF105">
    <property type="entry name" value="ATPASE EXPRESSION PROTEIN 3"/>
    <property type="match status" value="1"/>
</dbReference>
<feature type="compositionally biased region" description="Acidic residues" evidence="3">
    <location>
        <begin position="432"/>
        <end position="459"/>
    </location>
</feature>
<feature type="compositionally biased region" description="Basic and acidic residues" evidence="3">
    <location>
        <begin position="403"/>
        <end position="415"/>
    </location>
</feature>
<feature type="region of interest" description="Disordered" evidence="3">
    <location>
        <begin position="396"/>
        <end position="476"/>
    </location>
</feature>
<dbReference type="Proteomes" id="UP000266188">
    <property type="component" value="Unassembled WGS sequence"/>
</dbReference>
<evidence type="ECO:0000256" key="3">
    <source>
        <dbReference type="SAM" id="MobiDB-lite"/>
    </source>
</evidence>
<organism evidence="4 5">
    <name type="scientific">Aspergillus sclerotialis</name>
    <dbReference type="NCBI Taxonomy" id="2070753"/>
    <lineage>
        <taxon>Eukaryota</taxon>
        <taxon>Fungi</taxon>
        <taxon>Dikarya</taxon>
        <taxon>Ascomycota</taxon>
        <taxon>Pezizomycotina</taxon>
        <taxon>Eurotiomycetes</taxon>
        <taxon>Eurotiomycetidae</taxon>
        <taxon>Eurotiales</taxon>
        <taxon>Aspergillaceae</taxon>
        <taxon>Aspergillus</taxon>
        <taxon>Aspergillus subgen. Polypaecilum</taxon>
    </lineage>
</organism>
<accession>A0A3A2ZWN1</accession>
<comment type="caution">
    <text evidence="4">The sequence shown here is derived from an EMBL/GenBank/DDBJ whole genome shotgun (WGS) entry which is preliminary data.</text>
</comment>
<dbReference type="OrthoDB" id="185373at2759"/>
<dbReference type="EMBL" id="MVGC01000037">
    <property type="protein sequence ID" value="RJE25797.1"/>
    <property type="molecule type" value="Genomic_DNA"/>
</dbReference>
<dbReference type="PANTHER" id="PTHR47942">
    <property type="entry name" value="TETRATRICOPEPTIDE REPEAT (TPR)-LIKE SUPERFAMILY PROTEIN-RELATED"/>
    <property type="match status" value="1"/>
</dbReference>
<feature type="region of interest" description="Disordered" evidence="3">
    <location>
        <begin position="49"/>
        <end position="71"/>
    </location>
</feature>
<dbReference type="InterPro" id="IPR011990">
    <property type="entry name" value="TPR-like_helical_dom_sf"/>
</dbReference>
<reference evidence="5" key="1">
    <citation type="submission" date="2017-02" db="EMBL/GenBank/DDBJ databases">
        <authorList>
            <person name="Tafer H."/>
            <person name="Lopandic K."/>
        </authorList>
    </citation>
    <scope>NUCLEOTIDE SEQUENCE [LARGE SCALE GENOMIC DNA]</scope>
    <source>
        <strain evidence="5">CBS 366.77</strain>
    </source>
</reference>
<dbReference type="InterPro" id="IPR002885">
    <property type="entry name" value="PPR_rpt"/>
</dbReference>